<dbReference type="Pfam" id="PF00261">
    <property type="entry name" value="Tropomyosin"/>
    <property type="match status" value="2"/>
</dbReference>
<evidence type="ECO:0000313" key="5">
    <source>
        <dbReference type="Proteomes" id="UP001175271"/>
    </source>
</evidence>
<evidence type="ECO:0000256" key="2">
    <source>
        <dbReference type="ARBA" id="ARBA00023054"/>
    </source>
</evidence>
<evidence type="ECO:0008006" key="6">
    <source>
        <dbReference type="Google" id="ProtNLM"/>
    </source>
</evidence>
<comment type="caution">
    <text evidence="4">The sequence shown here is derived from an EMBL/GenBank/DDBJ whole genome shotgun (WGS) entry which is preliminary data.</text>
</comment>
<dbReference type="PRINTS" id="PR00194">
    <property type="entry name" value="TROPOMYOSIN"/>
</dbReference>
<dbReference type="PANTHER" id="PTHR19269">
    <property type="entry name" value="TROPOMYOSIN"/>
    <property type="match status" value="1"/>
</dbReference>
<name>A0AA39ILY3_9BILA</name>
<gene>
    <name evidence="4" type="ORF">QR680_009531</name>
</gene>
<dbReference type="EMBL" id="JAUCMV010000001">
    <property type="protein sequence ID" value="KAK0426090.1"/>
    <property type="molecule type" value="Genomic_DNA"/>
</dbReference>
<keyword evidence="5" id="KW-1185">Reference proteome</keyword>
<accession>A0AA39ILY3</accession>
<feature type="compositionally biased region" description="Basic and acidic residues" evidence="3">
    <location>
        <begin position="358"/>
        <end position="378"/>
    </location>
</feature>
<keyword evidence="2" id="KW-0175">Coiled coil</keyword>
<sequence>MDAIKKKMQAMKIEKDNALDRADAAEEKVRQMQEKLERVEEELRDTQKKMVQVENDCDKAQEDLAAANASLEEKEKKLQEPRVDSAVGGGGGNDDDHCPPAAPFHTLTRICSPAVAFPILEDDDVAASPVPIHQLISVICLQSSAAASTPSPSAASRRWYLLISRARASSPPSSLSSVAVPVLRLSAAEFLPYLLLTTATSTHLIRNRASSPVAVRVPEPVSRPPPAQPFAVPASAAMSKVDKGGAQQTSLLDVLKKKMRQAREEAEAAKDEADEVKRHLEEERKKREDAEAEVAALNRRIVLVEEDLERTEDRLKAEGEVAAMNRRTQLLDEELERAEERLKVATEKMEEASQNCDESERARKSMETRSQQDEERANILEVQVEEAKVIAEDADRKYEEVVSHQSVLFCPVPENPF</sequence>
<evidence type="ECO:0000256" key="1">
    <source>
        <dbReference type="ARBA" id="ARBA00009036"/>
    </source>
</evidence>
<evidence type="ECO:0000256" key="3">
    <source>
        <dbReference type="SAM" id="MobiDB-lite"/>
    </source>
</evidence>
<organism evidence="4 5">
    <name type="scientific">Steinernema hermaphroditum</name>
    <dbReference type="NCBI Taxonomy" id="289476"/>
    <lineage>
        <taxon>Eukaryota</taxon>
        <taxon>Metazoa</taxon>
        <taxon>Ecdysozoa</taxon>
        <taxon>Nematoda</taxon>
        <taxon>Chromadorea</taxon>
        <taxon>Rhabditida</taxon>
        <taxon>Tylenchina</taxon>
        <taxon>Panagrolaimomorpha</taxon>
        <taxon>Strongyloidoidea</taxon>
        <taxon>Steinernematidae</taxon>
        <taxon>Steinernema</taxon>
    </lineage>
</organism>
<dbReference type="AlphaFoldDB" id="A0AA39ILY3"/>
<feature type="region of interest" description="Disordered" evidence="3">
    <location>
        <begin position="65"/>
        <end position="95"/>
    </location>
</feature>
<dbReference type="FunFam" id="1.20.5.340:FF:000001">
    <property type="entry name" value="Tropomyosin alpha-1 chain isoform 2"/>
    <property type="match status" value="1"/>
</dbReference>
<evidence type="ECO:0000313" key="4">
    <source>
        <dbReference type="EMBL" id="KAK0426090.1"/>
    </source>
</evidence>
<dbReference type="Gene3D" id="1.20.5.340">
    <property type="match status" value="2"/>
</dbReference>
<dbReference type="Proteomes" id="UP001175271">
    <property type="component" value="Unassembled WGS sequence"/>
</dbReference>
<reference evidence="4" key="1">
    <citation type="submission" date="2023-06" db="EMBL/GenBank/DDBJ databases">
        <title>Genomic analysis of the entomopathogenic nematode Steinernema hermaphroditum.</title>
        <authorList>
            <person name="Schwarz E.M."/>
            <person name="Heppert J.K."/>
            <person name="Baniya A."/>
            <person name="Schwartz H.T."/>
            <person name="Tan C.-H."/>
            <person name="Antoshechkin I."/>
            <person name="Sternberg P.W."/>
            <person name="Goodrich-Blair H."/>
            <person name="Dillman A.R."/>
        </authorList>
    </citation>
    <scope>NUCLEOTIDE SEQUENCE</scope>
    <source>
        <strain evidence="4">PS9179</strain>
        <tissue evidence="4">Whole animal</tissue>
    </source>
</reference>
<comment type="similarity">
    <text evidence="1">Belongs to the tropomyosin family.</text>
</comment>
<dbReference type="InterPro" id="IPR000533">
    <property type="entry name" value="Tropomyosin"/>
</dbReference>
<dbReference type="Gene3D" id="1.20.5.170">
    <property type="match status" value="1"/>
</dbReference>
<feature type="compositionally biased region" description="Basic and acidic residues" evidence="3">
    <location>
        <begin position="71"/>
        <end position="83"/>
    </location>
</feature>
<dbReference type="SUPFAM" id="SSF57997">
    <property type="entry name" value="Tropomyosin"/>
    <property type="match status" value="3"/>
</dbReference>
<protein>
    <recommendedName>
        <fullName evidence="6">Tropomyosin</fullName>
    </recommendedName>
</protein>
<proteinExistence type="inferred from homology"/>
<feature type="region of interest" description="Disordered" evidence="3">
    <location>
        <begin position="346"/>
        <end position="378"/>
    </location>
</feature>